<dbReference type="InterPro" id="IPR013783">
    <property type="entry name" value="Ig-like_fold"/>
</dbReference>
<dbReference type="Pfam" id="PF08531">
    <property type="entry name" value="Bac_rhamnosid_N"/>
    <property type="match status" value="1"/>
</dbReference>
<dbReference type="GO" id="GO:0005975">
    <property type="term" value="P:carbohydrate metabolic process"/>
    <property type="evidence" value="ECO:0007669"/>
    <property type="project" value="InterPro"/>
</dbReference>
<feature type="domain" description="Alpha-L-rhamnosidase concanavalin-like" evidence="6">
    <location>
        <begin position="372"/>
        <end position="456"/>
    </location>
</feature>
<evidence type="ECO:0000313" key="10">
    <source>
        <dbReference type="EMBL" id="SHE40255.1"/>
    </source>
</evidence>
<dbReference type="InterPro" id="IPR008928">
    <property type="entry name" value="6-hairpin_glycosidase_sf"/>
</dbReference>
<name>A0A1M4T770_9BACT</name>
<organism evidence="10 11">
    <name type="scientific">Mariniphaga anaerophila</name>
    <dbReference type="NCBI Taxonomy" id="1484053"/>
    <lineage>
        <taxon>Bacteria</taxon>
        <taxon>Pseudomonadati</taxon>
        <taxon>Bacteroidota</taxon>
        <taxon>Bacteroidia</taxon>
        <taxon>Marinilabiliales</taxon>
        <taxon>Prolixibacteraceae</taxon>
        <taxon>Mariniphaga</taxon>
    </lineage>
</organism>
<dbReference type="Pfam" id="PF05592">
    <property type="entry name" value="Bac_rhamnosid"/>
    <property type="match status" value="1"/>
</dbReference>
<evidence type="ECO:0000256" key="2">
    <source>
        <dbReference type="ARBA" id="ARBA00012652"/>
    </source>
</evidence>
<comment type="catalytic activity">
    <reaction evidence="1">
        <text>Hydrolysis of terminal non-reducing alpha-L-rhamnose residues in alpha-L-rhamnosides.</text>
        <dbReference type="EC" id="3.2.1.40"/>
    </reaction>
</comment>
<dbReference type="InterPro" id="IPR016007">
    <property type="entry name" value="Alpha_rhamnosid"/>
</dbReference>
<dbReference type="GO" id="GO:0030596">
    <property type="term" value="F:alpha-L-rhamnosidase activity"/>
    <property type="evidence" value="ECO:0007669"/>
    <property type="project" value="UniProtKB-EC"/>
</dbReference>
<dbReference type="Gene3D" id="1.50.10.10">
    <property type="match status" value="1"/>
</dbReference>
<feature type="domain" description="Alpha-L-rhamnosidase C-terminal" evidence="9">
    <location>
        <begin position="824"/>
        <end position="889"/>
    </location>
</feature>
<dbReference type="InterPro" id="IPR035398">
    <property type="entry name" value="Bac_rhamnosid_C"/>
</dbReference>
<protein>
    <recommendedName>
        <fullName evidence="2">alpha-L-rhamnosidase</fullName>
        <ecNumber evidence="2">3.2.1.40</ecNumber>
    </recommendedName>
</protein>
<dbReference type="PANTHER" id="PTHR33307:SF11">
    <property type="entry name" value="ALPHA-L-RHAMNOSIDASE"/>
    <property type="match status" value="1"/>
</dbReference>
<dbReference type="Proteomes" id="UP000184164">
    <property type="component" value="Unassembled WGS sequence"/>
</dbReference>
<evidence type="ECO:0000256" key="5">
    <source>
        <dbReference type="SAM" id="SignalP"/>
    </source>
</evidence>
<dbReference type="InterPro" id="IPR008902">
    <property type="entry name" value="Rhamnosid_concanavalin"/>
</dbReference>
<evidence type="ECO:0000256" key="4">
    <source>
        <dbReference type="SAM" id="Coils"/>
    </source>
</evidence>
<accession>A0A1M4T770</accession>
<dbReference type="InterPro" id="IPR013737">
    <property type="entry name" value="Bac_rhamnosid_N"/>
</dbReference>
<gene>
    <name evidence="10" type="ORF">SAMN05444274_101275</name>
</gene>
<evidence type="ECO:0000256" key="1">
    <source>
        <dbReference type="ARBA" id="ARBA00001445"/>
    </source>
</evidence>
<dbReference type="Gene3D" id="2.60.40.10">
    <property type="entry name" value="Immunoglobulins"/>
    <property type="match status" value="1"/>
</dbReference>
<proteinExistence type="predicted"/>
<dbReference type="PIRSF" id="PIRSF010631">
    <property type="entry name" value="A-rhamnsds"/>
    <property type="match status" value="1"/>
</dbReference>
<keyword evidence="5" id="KW-0732">Signal</keyword>
<dbReference type="Pfam" id="PF25788">
    <property type="entry name" value="Ig_Rha78A_N"/>
    <property type="match status" value="1"/>
</dbReference>
<evidence type="ECO:0000259" key="9">
    <source>
        <dbReference type="Pfam" id="PF17390"/>
    </source>
</evidence>
<dbReference type="EC" id="3.2.1.40" evidence="2"/>
<dbReference type="PANTHER" id="PTHR33307">
    <property type="entry name" value="ALPHA-RHAMNOSIDASE (EUROFUNG)"/>
    <property type="match status" value="1"/>
</dbReference>
<keyword evidence="3" id="KW-0378">Hydrolase</keyword>
<keyword evidence="4" id="KW-0175">Coiled coil</keyword>
<dbReference type="SUPFAM" id="SSF48208">
    <property type="entry name" value="Six-hairpin glycosidases"/>
    <property type="match status" value="1"/>
</dbReference>
<dbReference type="Gene3D" id="2.60.120.260">
    <property type="entry name" value="Galactose-binding domain-like"/>
    <property type="match status" value="2"/>
</dbReference>
<feature type="signal peptide" evidence="5">
    <location>
        <begin position="1"/>
        <end position="18"/>
    </location>
</feature>
<dbReference type="Gene3D" id="2.60.420.10">
    <property type="entry name" value="Maltose phosphorylase, domain 3"/>
    <property type="match status" value="1"/>
</dbReference>
<sequence length="928" mass="103714">MKKTFLKLVFGIVFTVFLLESCAPQVDISTNRLTVNFKENPVGINAKAPLFAWQIVSSQYNVRQSAYRILVAETPEDLSGDNGSVWDSGKINSEESINIPYQGKALSAGNRYCWKVKIWDENGLESSWSEIQWWQNGLFSSKDWQGAKWVAAELLDEDLRLVPGIHGSGDDLGNKALQRPVVPQFRKQFELKKGIKHATLSISGLGHYVVFLNGKKPSDSFLAPGWTDYDKTVFYNTYDVTPFLKSGNNVLGAVVGNGFFNINRERYCKLVIAYGMPQMIAHLQVEYTDGTSETIVTDESWKTAPSPITFSSIYAGEDYDATLEQDGWKETGFDDKSWESVKISRGPGGSLVAENDYPLKEMERIEVKLVSKLADGSFLYDFGQNASGIVQLSVKGKRGQQIKLWPAELINTDSTANQKASGAPYYFSYTLKGDGVETWKPEFTYYGFRYVQVEGGVPAGEENAGELPQIDQLTFVHTRNSSPTNGTFECSSELLNNIHELIDWGIRSNYQSVLSDCPHREKLGWLEQSFLMGQGVHFRYENYHLYRKLVADMMDAQTADGLVPDIAPEYVEFLGGFRDSPEWGSAAVILPYLLFKWYGDKQVIDEAWPMMVRYVEYLKGKSQGHILDHGLGDWFDLGPESPGKSQLTPISLTATAIYYYDVKLMAKMAKLLKKQEERKLHQWAEEIRSAFNTKFFDAETKVYSTGSQTAMAMPLCVGIPEENDRAKIFENLVDSIIAGNKALTAGDVGFHYLVEALTRGGAAQLMFDMINRDDVPGYGYQLKKGATALTESWAALEVVSNNHLMLGHVMEWFYTGLGGIGQAEDSKAYKKIVIEPQLVNDLTFVKTSFQSPYGLIRSQWEKSGSDIQFEIEIPHNTAATFVLPTGNVSAIIVNGEKPAANALHKTEEEKTGLLLGSGVYQISCKYQN</sequence>
<evidence type="ECO:0000259" key="7">
    <source>
        <dbReference type="Pfam" id="PF08531"/>
    </source>
</evidence>
<evidence type="ECO:0000259" key="8">
    <source>
        <dbReference type="Pfam" id="PF17389"/>
    </source>
</evidence>
<dbReference type="OrthoDB" id="9766741at2"/>
<feature type="chain" id="PRO_5012431682" description="alpha-L-rhamnosidase" evidence="5">
    <location>
        <begin position="19"/>
        <end position="928"/>
    </location>
</feature>
<feature type="domain" description="Bacterial alpha-L-rhamnosidase N-terminal" evidence="7">
    <location>
        <begin position="194"/>
        <end position="362"/>
    </location>
</feature>
<dbReference type="AlphaFoldDB" id="A0A1M4T770"/>
<feature type="coiled-coil region" evidence="4">
    <location>
        <begin position="666"/>
        <end position="693"/>
    </location>
</feature>
<dbReference type="STRING" id="1484053.SAMN05444274_101275"/>
<evidence type="ECO:0000259" key="6">
    <source>
        <dbReference type="Pfam" id="PF05592"/>
    </source>
</evidence>
<dbReference type="EMBL" id="FQUM01000001">
    <property type="protein sequence ID" value="SHE40255.1"/>
    <property type="molecule type" value="Genomic_DNA"/>
</dbReference>
<evidence type="ECO:0000256" key="3">
    <source>
        <dbReference type="ARBA" id="ARBA00022801"/>
    </source>
</evidence>
<feature type="domain" description="Alpha-L-rhamnosidase six-hairpin glycosidase" evidence="8">
    <location>
        <begin position="485"/>
        <end position="815"/>
    </location>
</feature>
<dbReference type="InterPro" id="IPR012341">
    <property type="entry name" value="6hp_glycosidase-like_sf"/>
</dbReference>
<dbReference type="InterPro" id="IPR035396">
    <property type="entry name" value="Bac_rhamnosid6H"/>
</dbReference>
<evidence type="ECO:0000313" key="11">
    <source>
        <dbReference type="Proteomes" id="UP000184164"/>
    </source>
</evidence>
<reference evidence="10 11" key="1">
    <citation type="submission" date="2016-11" db="EMBL/GenBank/DDBJ databases">
        <authorList>
            <person name="Jaros S."/>
            <person name="Januszkiewicz K."/>
            <person name="Wedrychowicz H."/>
        </authorList>
    </citation>
    <scope>NUCLEOTIDE SEQUENCE [LARGE SCALE GENOMIC DNA]</scope>
    <source>
        <strain evidence="10 11">DSM 26910</strain>
    </source>
</reference>
<dbReference type="Pfam" id="PF17390">
    <property type="entry name" value="Bac_rhamnosid_C"/>
    <property type="match status" value="1"/>
</dbReference>
<dbReference type="Pfam" id="PF17389">
    <property type="entry name" value="Bac_rhamnosid6H"/>
    <property type="match status" value="1"/>
</dbReference>
<keyword evidence="11" id="KW-1185">Reference proteome</keyword>